<proteinExistence type="predicted"/>
<dbReference type="PANTHER" id="PTHR24002:SF3">
    <property type="entry name" value="SOLUTE CARRIER FAMILY 22 MEMBER 18"/>
    <property type="match status" value="1"/>
</dbReference>
<feature type="transmembrane region" description="Helical" evidence="4">
    <location>
        <begin position="382"/>
        <end position="402"/>
    </location>
</feature>
<feature type="transmembrane region" description="Helical" evidence="4">
    <location>
        <begin position="180"/>
        <end position="198"/>
    </location>
</feature>
<keyword evidence="3 4" id="KW-0472">Membrane</keyword>
<feature type="transmembrane region" description="Helical" evidence="4">
    <location>
        <begin position="261"/>
        <end position="283"/>
    </location>
</feature>
<dbReference type="SUPFAM" id="SSF103473">
    <property type="entry name" value="MFS general substrate transporter"/>
    <property type="match status" value="1"/>
</dbReference>
<evidence type="ECO:0000256" key="3">
    <source>
        <dbReference type="ARBA" id="ARBA00023136"/>
    </source>
</evidence>
<feature type="transmembrane region" description="Helical" evidence="4">
    <location>
        <begin position="109"/>
        <end position="130"/>
    </location>
</feature>
<dbReference type="InterPro" id="IPR011701">
    <property type="entry name" value="MFS"/>
</dbReference>
<name>A0A1I3UVX3_9HYPH</name>
<keyword evidence="2 4" id="KW-1133">Transmembrane helix</keyword>
<keyword evidence="1 4" id="KW-0812">Transmembrane</keyword>
<feature type="transmembrane region" description="Helical" evidence="4">
    <location>
        <begin position="317"/>
        <end position="340"/>
    </location>
</feature>
<comment type="caution">
    <text evidence="6">The sequence shown here is derived from an EMBL/GenBank/DDBJ whole genome shotgun (WGS) entry which is preliminary data.</text>
</comment>
<feature type="transmembrane region" description="Helical" evidence="4">
    <location>
        <begin position="81"/>
        <end position="103"/>
    </location>
</feature>
<feature type="transmembrane region" description="Helical" evidence="4">
    <location>
        <begin position="228"/>
        <end position="249"/>
    </location>
</feature>
<dbReference type="EMBL" id="FOSK01000001">
    <property type="protein sequence ID" value="SFJ87070.1"/>
    <property type="molecule type" value="Genomic_DNA"/>
</dbReference>
<dbReference type="PANTHER" id="PTHR24002">
    <property type="entry name" value="SOLUTE CARRIER FAMILY 22 MEMBER 18"/>
    <property type="match status" value="1"/>
</dbReference>
<dbReference type="Pfam" id="PF07690">
    <property type="entry name" value="MFS_1"/>
    <property type="match status" value="1"/>
</dbReference>
<evidence type="ECO:0000256" key="1">
    <source>
        <dbReference type="ARBA" id="ARBA00022692"/>
    </source>
</evidence>
<feature type="transmembrane region" description="Helical" evidence="4">
    <location>
        <begin position="51"/>
        <end position="69"/>
    </location>
</feature>
<keyword evidence="7" id="KW-1185">Reference proteome</keyword>
<dbReference type="Proteomes" id="UP000199598">
    <property type="component" value="Unassembled WGS sequence"/>
</dbReference>
<feature type="transmembrane region" description="Helical" evidence="4">
    <location>
        <begin position="352"/>
        <end position="376"/>
    </location>
</feature>
<dbReference type="InterPro" id="IPR020846">
    <property type="entry name" value="MFS_dom"/>
</dbReference>
<evidence type="ECO:0000256" key="4">
    <source>
        <dbReference type="SAM" id="Phobius"/>
    </source>
</evidence>
<reference evidence="6 7" key="1">
    <citation type="submission" date="2016-10" db="EMBL/GenBank/DDBJ databases">
        <authorList>
            <person name="Varghese N."/>
            <person name="Submissions S."/>
        </authorList>
    </citation>
    <scope>NUCLEOTIDE SEQUENCE [LARGE SCALE GENOMIC DNA]</scope>
    <source>
        <strain evidence="6 7">DSM 16392</strain>
    </source>
</reference>
<feature type="transmembrane region" description="Helical" evidence="4">
    <location>
        <begin position="142"/>
        <end position="160"/>
    </location>
</feature>
<dbReference type="InterPro" id="IPR036259">
    <property type="entry name" value="MFS_trans_sf"/>
</dbReference>
<organism evidence="6 7">
    <name type="scientific">Pseudovibrio ascidiaceicola</name>
    <dbReference type="NCBI Taxonomy" id="285279"/>
    <lineage>
        <taxon>Bacteria</taxon>
        <taxon>Pseudomonadati</taxon>
        <taxon>Pseudomonadota</taxon>
        <taxon>Alphaproteobacteria</taxon>
        <taxon>Hyphomicrobiales</taxon>
        <taxon>Stappiaceae</taxon>
        <taxon>Pseudovibrio</taxon>
    </lineage>
</organism>
<dbReference type="PROSITE" id="PS50850">
    <property type="entry name" value="MFS"/>
    <property type="match status" value="1"/>
</dbReference>
<evidence type="ECO:0000259" key="5">
    <source>
        <dbReference type="PROSITE" id="PS50850"/>
    </source>
</evidence>
<protein>
    <submittedName>
        <fullName evidence="6">Predicted arabinose efflux permease, MFS family</fullName>
    </submittedName>
</protein>
<dbReference type="RefSeq" id="WP_093515902.1">
    <property type="nucleotide sequence ID" value="NZ_FOSK01000001.1"/>
</dbReference>
<gene>
    <name evidence="6" type="ORF">SAMN04488518_10158</name>
</gene>
<feature type="domain" description="Major facilitator superfamily (MFS) profile" evidence="5">
    <location>
        <begin position="4"/>
        <end position="406"/>
    </location>
</feature>
<dbReference type="Gene3D" id="1.20.1250.20">
    <property type="entry name" value="MFS general substrate transporter like domains"/>
    <property type="match status" value="1"/>
</dbReference>
<evidence type="ECO:0000313" key="7">
    <source>
        <dbReference type="Proteomes" id="UP000199598"/>
    </source>
</evidence>
<sequence length="413" mass="44448">MGWSRIALLLLVLVDVMGQGLIFPIVNSLVMVPGSTFVPLGDSLAIREIDFSLLTGAFYISWFFGGAYISKLSDYIGRKKAILICLFGALFGYGLAVVAVIWSNLALLVLARAITGFAAGNQPIAQAALVDLSTTSAERNRNMGYVTAAIALGLIIGPLFAGTLSDPSIMGGYASLELPFYAALMLILINIVLIIIFFEETNQTRRKIDFGLSEVFLVLWRAHSRPTILKLCAVFLFIEVGLSAFYIYLNNYMVLRFGFDTLQNSILMIIFGSVLALVSALLVGPISQRFSKVATIVVSVTVMGVGLLAFTVNDVAWLSYLLTVPIVAAFALTLPLMFSLFSAAVDESEQGWIMGITISSSTGGQFLLAIAGASLMTANIHGVFIAGIACFAIALGLIFVLWRQPDIRALDYG</sequence>
<evidence type="ECO:0000256" key="2">
    <source>
        <dbReference type="ARBA" id="ARBA00022989"/>
    </source>
</evidence>
<feature type="transmembrane region" description="Helical" evidence="4">
    <location>
        <begin position="290"/>
        <end position="311"/>
    </location>
</feature>
<evidence type="ECO:0000313" key="6">
    <source>
        <dbReference type="EMBL" id="SFJ87070.1"/>
    </source>
</evidence>
<accession>A0A1I3UVX3</accession>